<name>A0ABU0BGK6_9HYPH</name>
<dbReference type="InterPro" id="IPR036390">
    <property type="entry name" value="WH_DNA-bd_sf"/>
</dbReference>
<dbReference type="RefSeq" id="WP_307022564.1">
    <property type="nucleotide sequence ID" value="NZ_JAUSUI010000010.1"/>
</dbReference>
<dbReference type="Proteomes" id="UP001224682">
    <property type="component" value="Unassembled WGS sequence"/>
</dbReference>
<dbReference type="InterPro" id="IPR000835">
    <property type="entry name" value="HTH_MarR-typ"/>
</dbReference>
<comment type="caution">
    <text evidence="5">The sequence shown here is derived from an EMBL/GenBank/DDBJ whole genome shotgun (WGS) entry which is preliminary data.</text>
</comment>
<accession>A0ABU0BGK6</accession>
<dbReference type="PRINTS" id="PR00598">
    <property type="entry name" value="HTHMARR"/>
</dbReference>
<gene>
    <name evidence="5" type="ORF">J2S75_004016</name>
</gene>
<dbReference type="PROSITE" id="PS50995">
    <property type="entry name" value="HTH_MARR_2"/>
    <property type="match status" value="1"/>
</dbReference>
<dbReference type="Gene3D" id="1.10.10.10">
    <property type="entry name" value="Winged helix-like DNA-binding domain superfamily/Winged helix DNA-binding domain"/>
    <property type="match status" value="1"/>
</dbReference>
<dbReference type="PANTHER" id="PTHR42756">
    <property type="entry name" value="TRANSCRIPTIONAL REGULATOR, MARR"/>
    <property type="match status" value="1"/>
</dbReference>
<dbReference type="GO" id="GO:0003677">
    <property type="term" value="F:DNA binding"/>
    <property type="evidence" value="ECO:0007669"/>
    <property type="project" value="UniProtKB-KW"/>
</dbReference>
<keyword evidence="3" id="KW-0804">Transcription</keyword>
<evidence type="ECO:0000256" key="3">
    <source>
        <dbReference type="ARBA" id="ARBA00023163"/>
    </source>
</evidence>
<organism evidence="5 6">
    <name type="scientific">Ancylobacter polymorphus</name>
    <dbReference type="NCBI Taxonomy" id="223390"/>
    <lineage>
        <taxon>Bacteria</taxon>
        <taxon>Pseudomonadati</taxon>
        <taxon>Pseudomonadota</taxon>
        <taxon>Alphaproteobacteria</taxon>
        <taxon>Hyphomicrobiales</taxon>
        <taxon>Xanthobacteraceae</taxon>
        <taxon>Ancylobacter</taxon>
    </lineage>
</organism>
<evidence type="ECO:0000259" key="4">
    <source>
        <dbReference type="PROSITE" id="PS50995"/>
    </source>
</evidence>
<protein>
    <submittedName>
        <fullName evidence="5">DNA-binding MarR family transcriptional regulator</fullName>
    </submittedName>
</protein>
<dbReference type="Pfam" id="PF01047">
    <property type="entry name" value="MarR"/>
    <property type="match status" value="1"/>
</dbReference>
<keyword evidence="1" id="KW-0805">Transcription regulation</keyword>
<dbReference type="EMBL" id="JAUSUI010000010">
    <property type="protein sequence ID" value="MDQ0304966.1"/>
    <property type="molecule type" value="Genomic_DNA"/>
</dbReference>
<keyword evidence="6" id="KW-1185">Reference proteome</keyword>
<evidence type="ECO:0000313" key="6">
    <source>
        <dbReference type="Proteomes" id="UP001224682"/>
    </source>
</evidence>
<dbReference type="SUPFAM" id="SSF46785">
    <property type="entry name" value="Winged helix' DNA-binding domain"/>
    <property type="match status" value="1"/>
</dbReference>
<evidence type="ECO:0000256" key="2">
    <source>
        <dbReference type="ARBA" id="ARBA00023125"/>
    </source>
</evidence>
<sequence>MKDGATRSARTADLVHPPAIQKESPGIGRMLRHAGKAYNRVLQERLATYDIGLAEYLHLRALWSRDGISQIELAQSIGIEKASSTAVLNSLEAKGLIARSRNAQDKRQVNVVLTQEGQSLKDTLLPAARSVAFQAVDGFEEAEILMLIGLLQRLTANLS</sequence>
<evidence type="ECO:0000313" key="5">
    <source>
        <dbReference type="EMBL" id="MDQ0304966.1"/>
    </source>
</evidence>
<reference evidence="5 6" key="1">
    <citation type="submission" date="2023-07" db="EMBL/GenBank/DDBJ databases">
        <title>Genomic Encyclopedia of Type Strains, Phase IV (KMG-IV): sequencing the most valuable type-strain genomes for metagenomic binning, comparative biology and taxonomic classification.</title>
        <authorList>
            <person name="Goeker M."/>
        </authorList>
    </citation>
    <scope>NUCLEOTIDE SEQUENCE [LARGE SCALE GENOMIC DNA]</scope>
    <source>
        <strain evidence="5 6">DSM 2457</strain>
    </source>
</reference>
<feature type="domain" description="HTH marR-type" evidence="4">
    <location>
        <begin position="24"/>
        <end position="156"/>
    </location>
</feature>
<proteinExistence type="predicted"/>
<dbReference type="SMART" id="SM00347">
    <property type="entry name" value="HTH_MARR"/>
    <property type="match status" value="1"/>
</dbReference>
<dbReference type="InterPro" id="IPR036388">
    <property type="entry name" value="WH-like_DNA-bd_sf"/>
</dbReference>
<dbReference type="PANTHER" id="PTHR42756:SF1">
    <property type="entry name" value="TRANSCRIPTIONAL REPRESSOR OF EMRAB OPERON"/>
    <property type="match status" value="1"/>
</dbReference>
<evidence type="ECO:0000256" key="1">
    <source>
        <dbReference type="ARBA" id="ARBA00023015"/>
    </source>
</evidence>
<keyword evidence="2 5" id="KW-0238">DNA-binding</keyword>